<keyword evidence="1" id="KW-0145">Chemotaxis</keyword>
<dbReference type="SUPFAM" id="SSF75708">
    <property type="entry name" value="Chemotaxis phosphatase CheZ"/>
    <property type="match status" value="1"/>
</dbReference>
<dbReference type="STRING" id="228410.NE1924"/>
<evidence type="ECO:0000256" key="2">
    <source>
        <dbReference type="PIRSR" id="PIRSR002884-1"/>
    </source>
</evidence>
<dbReference type="OrthoDB" id="9773007at2"/>
<keyword evidence="4" id="KW-1185">Reference proteome</keyword>
<dbReference type="GO" id="GO:0097588">
    <property type="term" value="P:archaeal or bacterial-type flagellum-dependent cell motility"/>
    <property type="evidence" value="ECO:0007669"/>
    <property type="project" value="UniProtKB-KW"/>
</dbReference>
<sequence length="206" mass="22651">MNNSFDTDKKTIDHPGQLARVLHNCLSELGYDWRLRQASHGISNSKDGLNYIASKTTQAAECSLLAVENARPILNNLSADAANLHKLWCQIPETTAAIIANQPTLNNALKQTLDFLNNVSSQAASTQACLTEIMIAQNFHDLTGQVIQNISRTIETVEQEMLQLLANDSANEEKEIKLDNGLLNGPVVNPQKQDDVYVNQAQADNL</sequence>
<dbReference type="RefSeq" id="WP_011112461.1">
    <property type="nucleotide sequence ID" value="NC_004757.1"/>
</dbReference>
<comment type="function">
    <text evidence="1">Plays an important role in bacterial chemotaxis signal transduction pathway by accelerating the dephosphorylation of phosphorylated CheY (CheY-P).</text>
</comment>
<comment type="subcellular location">
    <subcellularLocation>
        <location evidence="1">Cytoplasm</location>
    </subcellularLocation>
</comment>
<dbReference type="Proteomes" id="UP000001416">
    <property type="component" value="Chromosome"/>
</dbReference>
<reference evidence="3 4" key="1">
    <citation type="journal article" date="2003" name="J. Bacteriol.">
        <title>Complete genome sequence of the ammonia-oxidizing bacterium and obligate chemolithoautotroph Nitrosomonas europaea.</title>
        <authorList>
            <person name="Chain P."/>
            <person name="Lamerdin J."/>
            <person name="Larimer F."/>
            <person name="Regala W."/>
            <person name="Land M."/>
            <person name="Hauser L."/>
            <person name="Hooper A."/>
            <person name="Klotz M."/>
            <person name="Norton J."/>
            <person name="Sayavedra-Soto L."/>
            <person name="Arciero D."/>
            <person name="Hommes N."/>
            <person name="Whittaker M."/>
            <person name="Arp D."/>
        </authorList>
    </citation>
    <scope>NUCLEOTIDE SEQUENCE [LARGE SCALE GENOMIC DNA]</scope>
    <source>
        <strain evidence="4">ATCC 19718 / CIP 103999 / KCTC 2705 / NBRC 14298</strain>
    </source>
</reference>
<evidence type="ECO:0000256" key="1">
    <source>
        <dbReference type="PIRNR" id="PIRNR002884"/>
    </source>
</evidence>
<dbReference type="GO" id="GO:0004721">
    <property type="term" value="F:phosphoprotein phosphatase activity"/>
    <property type="evidence" value="ECO:0007669"/>
    <property type="project" value="UniProtKB-KW"/>
</dbReference>
<dbReference type="GO" id="GO:0050920">
    <property type="term" value="P:regulation of chemotaxis"/>
    <property type="evidence" value="ECO:0007669"/>
    <property type="project" value="InterPro"/>
</dbReference>
<dbReference type="EC" id="3.1.3.-" evidence="1"/>
<dbReference type="PhylomeDB" id="Q82TG3"/>
<organism evidence="3 4">
    <name type="scientific">Nitrosomonas europaea (strain ATCC 19718 / CIP 103999 / KCTC 2705 / NBRC 14298)</name>
    <dbReference type="NCBI Taxonomy" id="228410"/>
    <lineage>
        <taxon>Bacteria</taxon>
        <taxon>Pseudomonadati</taxon>
        <taxon>Pseudomonadota</taxon>
        <taxon>Betaproteobacteria</taxon>
        <taxon>Nitrosomonadales</taxon>
        <taxon>Nitrosomonadaceae</taxon>
        <taxon>Nitrosomonas</taxon>
    </lineage>
</organism>
<accession>Q82TG3</accession>
<keyword evidence="1" id="KW-0904">Protein phosphatase</keyword>
<dbReference type="Gene3D" id="1.10.287.500">
    <property type="entry name" value="Helix hairpin bin"/>
    <property type="match status" value="1"/>
</dbReference>
<protein>
    <recommendedName>
        <fullName evidence="1">Protein phosphatase CheZ</fullName>
        <ecNumber evidence="1">3.1.3.-</ecNumber>
    </recommendedName>
    <alternativeName>
        <fullName evidence="1">Chemotaxis protein CheZ</fullName>
    </alternativeName>
</protein>
<dbReference type="GO" id="GO:0005737">
    <property type="term" value="C:cytoplasm"/>
    <property type="evidence" value="ECO:0007669"/>
    <property type="project" value="UniProtKB-SubCell"/>
</dbReference>
<dbReference type="GO" id="GO:0006935">
    <property type="term" value="P:chemotaxis"/>
    <property type="evidence" value="ECO:0007669"/>
    <property type="project" value="UniProtKB-KW"/>
</dbReference>
<dbReference type="AlphaFoldDB" id="Q82TG3"/>
<gene>
    <name evidence="3" type="primary">cheZ1</name>
    <name evidence="3" type="ordered locus">NE1924</name>
</gene>
<comment type="subunit">
    <text evidence="1">Homodimer.</text>
</comment>
<dbReference type="GeneID" id="87105083"/>
<dbReference type="InterPro" id="IPR007439">
    <property type="entry name" value="Chemotax_Pase_CheZ"/>
</dbReference>
<evidence type="ECO:0000313" key="3">
    <source>
        <dbReference type="EMBL" id="CAD85835.1"/>
    </source>
</evidence>
<dbReference type="EMBL" id="AL954747">
    <property type="protein sequence ID" value="CAD85835.1"/>
    <property type="molecule type" value="Genomic_DNA"/>
</dbReference>
<dbReference type="GO" id="GO:0009288">
    <property type="term" value="C:bacterial-type flagellum"/>
    <property type="evidence" value="ECO:0007669"/>
    <property type="project" value="InterPro"/>
</dbReference>
<proteinExistence type="inferred from homology"/>
<name>Q82TG3_NITEU</name>
<dbReference type="KEGG" id="neu:NE1924"/>
<keyword evidence="1" id="KW-0378">Hydrolase</keyword>
<dbReference type="eggNOG" id="COG3143">
    <property type="taxonomic scope" value="Bacteria"/>
</dbReference>
<dbReference type="HOGENOM" id="CLU_080718_1_0_4"/>
<comment type="similarity">
    <text evidence="1">Belongs to the CheZ family.</text>
</comment>
<dbReference type="Pfam" id="PF04344">
    <property type="entry name" value="CheZ"/>
    <property type="match status" value="1"/>
</dbReference>
<evidence type="ECO:0000313" key="4">
    <source>
        <dbReference type="Proteomes" id="UP000001416"/>
    </source>
</evidence>
<dbReference type="PIRSF" id="PIRSF002884">
    <property type="entry name" value="CheZ"/>
    <property type="match status" value="1"/>
</dbReference>
<keyword evidence="1" id="KW-0283">Flagellar rotation</keyword>
<feature type="site" description="Enhances dephosphorylation of CheY-P" evidence="2">
    <location>
        <position position="145"/>
    </location>
</feature>
<keyword evidence="1" id="KW-0963">Cytoplasm</keyword>